<reference evidence="2 3" key="1">
    <citation type="submission" date="2019-02" db="EMBL/GenBank/DDBJ databases">
        <title>Investigation of anaerobic lignin degradation for improved lignocellulosic biofuels.</title>
        <authorList>
            <person name="Deangelis K."/>
        </authorList>
    </citation>
    <scope>NUCLEOTIDE SEQUENCE [LARGE SCALE GENOMIC DNA]</scope>
    <source>
        <strain evidence="2 3">159R</strain>
    </source>
</reference>
<dbReference type="InterPro" id="IPR039552">
    <property type="entry name" value="IS66_C"/>
</dbReference>
<gene>
    <name evidence="2" type="ORF">EZJ58_1175</name>
</gene>
<feature type="domain" description="Transposase IS66 C-terminal" evidence="1">
    <location>
        <begin position="31"/>
        <end position="68"/>
    </location>
</feature>
<dbReference type="OrthoDB" id="9800877at2"/>
<keyword evidence="3" id="KW-1185">Reference proteome</keyword>
<dbReference type="Proteomes" id="UP000294555">
    <property type="component" value="Unassembled WGS sequence"/>
</dbReference>
<accession>A0A4R1N937</accession>
<evidence type="ECO:0000313" key="2">
    <source>
        <dbReference type="EMBL" id="TCL03129.1"/>
    </source>
</evidence>
<evidence type="ECO:0000259" key="1">
    <source>
        <dbReference type="Pfam" id="PF13817"/>
    </source>
</evidence>
<sequence length="75" mass="8586">MHPWLGIVLRYSKNEFSHSLGGERTTALMYTLTGSCKLNGVEPEAYLRHVLAIIAEYPINKIKDLLPWDLTLRTE</sequence>
<name>A0A4R1N937_9GAMM</name>
<evidence type="ECO:0000313" key="3">
    <source>
        <dbReference type="Proteomes" id="UP000294555"/>
    </source>
</evidence>
<protein>
    <submittedName>
        <fullName evidence="2">Transposase IS66-like protein</fullName>
    </submittedName>
</protein>
<dbReference type="Pfam" id="PF13817">
    <property type="entry name" value="DDE_Tnp_IS66_C"/>
    <property type="match status" value="1"/>
</dbReference>
<organism evidence="2 3">
    <name type="scientific">Sodalis ligni</name>
    <dbReference type="NCBI Taxonomy" id="2697027"/>
    <lineage>
        <taxon>Bacteria</taxon>
        <taxon>Pseudomonadati</taxon>
        <taxon>Pseudomonadota</taxon>
        <taxon>Gammaproteobacteria</taxon>
        <taxon>Enterobacterales</taxon>
        <taxon>Bruguierivoracaceae</taxon>
        <taxon>Sodalis</taxon>
    </lineage>
</organism>
<dbReference type="EMBL" id="SJOI01000001">
    <property type="protein sequence ID" value="TCL03129.1"/>
    <property type="molecule type" value="Genomic_DNA"/>
</dbReference>
<dbReference type="AlphaFoldDB" id="A0A4R1N937"/>
<comment type="caution">
    <text evidence="2">The sequence shown here is derived from an EMBL/GenBank/DDBJ whole genome shotgun (WGS) entry which is preliminary data.</text>
</comment>
<proteinExistence type="predicted"/>
<dbReference type="RefSeq" id="WP_132922021.1">
    <property type="nucleotide sequence ID" value="NZ_SJOI01000001.1"/>
</dbReference>